<dbReference type="RefSeq" id="XP_011130432.1">
    <property type="nucleotide sequence ID" value="XM_011132130.1"/>
</dbReference>
<proteinExistence type="predicted"/>
<accession>A0A023B713</accession>
<reference evidence="2" key="1">
    <citation type="submission" date="2013-12" db="EMBL/GenBank/DDBJ databases">
        <authorList>
            <person name="Omoto C.K."/>
            <person name="Sibley D."/>
            <person name="Venepally P."/>
            <person name="Hadjithomas M."/>
            <person name="Karamycheva S."/>
            <person name="Brunk B."/>
            <person name="Roos D."/>
            <person name="Caler E."/>
            <person name="Lorenzi H."/>
        </authorList>
    </citation>
    <scope>NUCLEOTIDE SEQUENCE</scope>
</reference>
<dbReference type="VEuPathDB" id="CryptoDB:GNI_074250"/>
<keyword evidence="3" id="KW-1185">Reference proteome</keyword>
<name>A0A023B713_GRENI</name>
<dbReference type="EMBL" id="AFNH02000556">
    <property type="protein sequence ID" value="EZG66899.1"/>
    <property type="molecule type" value="Genomic_DNA"/>
</dbReference>
<evidence type="ECO:0000313" key="2">
    <source>
        <dbReference type="EMBL" id="EZG66899.1"/>
    </source>
</evidence>
<evidence type="ECO:0000256" key="1">
    <source>
        <dbReference type="SAM" id="MobiDB-lite"/>
    </source>
</evidence>
<dbReference type="GeneID" id="22912717"/>
<evidence type="ECO:0000313" key="3">
    <source>
        <dbReference type="Proteomes" id="UP000019763"/>
    </source>
</evidence>
<feature type="region of interest" description="Disordered" evidence="1">
    <location>
        <begin position="143"/>
        <end position="220"/>
    </location>
</feature>
<dbReference type="AlphaFoldDB" id="A0A023B713"/>
<sequence>MTKGVASGRQRRRVDGLLAHMIFGMRGPFATLKADHTFLLDVLRYGWDSNYTGVVSMEGKITVLFRGLKELPAGHYPNLNLPRVKTLPKVVMTGSQIRDTNLHIVNRDYQALVQIDQIDEDDDGLGTYLFTFDGYVCCSSVLERGPESEPESGPESEPESGPAVSNPHTVGRRGQGVKWKKTLGRVWNKMRNARGDAQGSAQGSASEEQSLEPFYDNNRL</sequence>
<feature type="compositionally biased region" description="Acidic residues" evidence="1">
    <location>
        <begin position="148"/>
        <end position="158"/>
    </location>
</feature>
<protein>
    <submittedName>
        <fullName evidence="2">Uncharacterized protein</fullName>
    </submittedName>
</protein>
<comment type="caution">
    <text evidence="2">The sequence shown here is derived from an EMBL/GenBank/DDBJ whole genome shotgun (WGS) entry which is preliminary data.</text>
</comment>
<organism evidence="2 3">
    <name type="scientific">Gregarina niphandrodes</name>
    <name type="common">Septate eugregarine</name>
    <dbReference type="NCBI Taxonomy" id="110365"/>
    <lineage>
        <taxon>Eukaryota</taxon>
        <taxon>Sar</taxon>
        <taxon>Alveolata</taxon>
        <taxon>Apicomplexa</taxon>
        <taxon>Conoidasida</taxon>
        <taxon>Gregarinasina</taxon>
        <taxon>Eugregarinorida</taxon>
        <taxon>Gregarinidae</taxon>
        <taxon>Gregarina</taxon>
    </lineage>
</organism>
<feature type="compositionally biased region" description="Polar residues" evidence="1">
    <location>
        <begin position="199"/>
        <end position="208"/>
    </location>
</feature>
<dbReference type="Proteomes" id="UP000019763">
    <property type="component" value="Unassembled WGS sequence"/>
</dbReference>
<gene>
    <name evidence="2" type="ORF">GNI_074250</name>
</gene>